<dbReference type="EMBL" id="JASGBP010000001">
    <property type="protein sequence ID" value="MDI9256311.1"/>
    <property type="molecule type" value="Genomic_DNA"/>
</dbReference>
<keyword evidence="2" id="KW-1185">Reference proteome</keyword>
<dbReference type="Proteomes" id="UP001230035">
    <property type="component" value="Unassembled WGS sequence"/>
</dbReference>
<evidence type="ECO:0000313" key="2">
    <source>
        <dbReference type="Proteomes" id="UP001230035"/>
    </source>
</evidence>
<dbReference type="RefSeq" id="WP_283237990.1">
    <property type="nucleotide sequence ID" value="NZ_JASGBP010000001.1"/>
</dbReference>
<protein>
    <submittedName>
        <fullName evidence="1">Uncharacterized protein</fullName>
    </submittedName>
</protein>
<sequence length="216" mass="24457">MKKITPYIVIAVLLAVIVYQCTGEKSTKPVNVPEVKGSFEAVKPTNQKPITVTVTNTVKDTAEINRLKRLYNYSQEEIERILKENQSLDSLAMATNDKMSQQIYELSKYREFSHTFENDTLKALIAGVSRGPVDRIAIPQFTIKKRTVTVPEKKPYLSVYAGGELGMNKELNQGTYKLNLTVQDGKKNLYSGSFQKIAGQDFWLVGFQKHLFTLKK</sequence>
<comment type="caution">
    <text evidence="1">The sequence shown here is derived from an EMBL/GenBank/DDBJ whole genome shotgun (WGS) entry which is preliminary data.</text>
</comment>
<reference evidence="1 2" key="1">
    <citation type="submission" date="2023-05" db="EMBL/GenBank/DDBJ databases">
        <title>Flavobacterium sedimenti sp. nov., isolated from the sediment.</title>
        <authorList>
            <person name="Wu N."/>
        </authorList>
    </citation>
    <scope>NUCLEOTIDE SEQUENCE [LARGE SCALE GENOMIC DNA]</scope>
    <source>
        <strain evidence="1 2">YZ-48</strain>
    </source>
</reference>
<gene>
    <name evidence="1" type="ORF">QHT84_02665</name>
</gene>
<proteinExistence type="predicted"/>
<accession>A0ABT6XMK7</accession>
<evidence type="ECO:0000313" key="1">
    <source>
        <dbReference type="EMBL" id="MDI9256311.1"/>
    </source>
</evidence>
<organism evidence="1 2">
    <name type="scientific">Flavobacterium sedimenticola</name>
    <dbReference type="NCBI Taxonomy" id="3043286"/>
    <lineage>
        <taxon>Bacteria</taxon>
        <taxon>Pseudomonadati</taxon>
        <taxon>Bacteroidota</taxon>
        <taxon>Flavobacteriia</taxon>
        <taxon>Flavobacteriales</taxon>
        <taxon>Flavobacteriaceae</taxon>
        <taxon>Flavobacterium</taxon>
    </lineage>
</organism>
<name>A0ABT6XMK7_9FLAO</name>